<feature type="domain" description="ATP-grasp" evidence="2">
    <location>
        <begin position="134"/>
        <end position="335"/>
    </location>
</feature>
<dbReference type="Gene3D" id="3.30.470.20">
    <property type="entry name" value="ATP-grasp fold, B domain"/>
    <property type="match status" value="1"/>
</dbReference>
<gene>
    <name evidence="3" type="ORF">HNR15_000766</name>
</gene>
<accession>A0A853DCS7</accession>
<keyword evidence="3" id="KW-0436">Ligase</keyword>
<dbReference type="SUPFAM" id="SSF56059">
    <property type="entry name" value="Glutathione synthetase ATP-binding domain-like"/>
    <property type="match status" value="1"/>
</dbReference>
<keyword evidence="1" id="KW-0067">ATP-binding</keyword>
<dbReference type="AlphaFoldDB" id="A0A853DCS7"/>
<dbReference type="PROSITE" id="PS50975">
    <property type="entry name" value="ATP_GRASP"/>
    <property type="match status" value="1"/>
</dbReference>
<reference evidence="3 4" key="1">
    <citation type="submission" date="2020-07" db="EMBL/GenBank/DDBJ databases">
        <title>Sequencing the genomes of 1000 actinobacteria strains.</title>
        <authorList>
            <person name="Klenk H.-P."/>
        </authorList>
    </citation>
    <scope>NUCLEOTIDE SEQUENCE [LARGE SCALE GENOMIC DNA]</scope>
    <source>
        <strain evidence="3 4">DSM 29531</strain>
    </source>
</reference>
<keyword evidence="1" id="KW-0547">Nucleotide-binding</keyword>
<evidence type="ECO:0000259" key="2">
    <source>
        <dbReference type="PROSITE" id="PS50975"/>
    </source>
</evidence>
<evidence type="ECO:0000313" key="4">
    <source>
        <dbReference type="Proteomes" id="UP000571817"/>
    </source>
</evidence>
<dbReference type="EMBL" id="JACCFW010000001">
    <property type="protein sequence ID" value="NYJ73803.1"/>
    <property type="molecule type" value="Genomic_DNA"/>
</dbReference>
<organism evidence="3 4">
    <name type="scientific">Allobranchiibius huperziae</name>
    <dbReference type="NCBI Taxonomy" id="1874116"/>
    <lineage>
        <taxon>Bacteria</taxon>
        <taxon>Bacillati</taxon>
        <taxon>Actinomycetota</taxon>
        <taxon>Actinomycetes</taxon>
        <taxon>Micrococcales</taxon>
        <taxon>Dermacoccaceae</taxon>
        <taxon>Allobranchiibius</taxon>
    </lineage>
</organism>
<dbReference type="GO" id="GO:0005524">
    <property type="term" value="F:ATP binding"/>
    <property type="evidence" value="ECO:0007669"/>
    <property type="project" value="UniProtKB-UniRule"/>
</dbReference>
<evidence type="ECO:0000313" key="3">
    <source>
        <dbReference type="EMBL" id="NYJ73803.1"/>
    </source>
</evidence>
<dbReference type="GO" id="GO:0034025">
    <property type="term" value="F:D-aspartate ligase activity"/>
    <property type="evidence" value="ECO:0007669"/>
    <property type="project" value="UniProtKB-EC"/>
</dbReference>
<protein>
    <submittedName>
        <fullName evidence="3">D-aspartate ligase</fullName>
        <ecNumber evidence="3">6.3.1.12</ecNumber>
    </submittedName>
</protein>
<dbReference type="InterPro" id="IPR011761">
    <property type="entry name" value="ATP-grasp"/>
</dbReference>
<dbReference type="GO" id="GO:0046872">
    <property type="term" value="F:metal ion binding"/>
    <property type="evidence" value="ECO:0007669"/>
    <property type="project" value="InterPro"/>
</dbReference>
<name>A0A853DCS7_9MICO</name>
<dbReference type="EC" id="6.3.1.12" evidence="3"/>
<dbReference type="RefSeq" id="WP_179479275.1">
    <property type="nucleotide sequence ID" value="NZ_JACCFW010000001.1"/>
</dbReference>
<comment type="caution">
    <text evidence="3">The sequence shown here is derived from an EMBL/GenBank/DDBJ whole genome shotgun (WGS) entry which is preliminary data.</text>
</comment>
<keyword evidence="4" id="KW-1185">Reference proteome</keyword>
<evidence type="ECO:0000256" key="1">
    <source>
        <dbReference type="PROSITE-ProRule" id="PRU00409"/>
    </source>
</evidence>
<sequence length="424" mass="47297">MPKTPSAADRLLAGQEFAPVVLGGDRLGYSLARSFDLGYGYRTLVVSTMLGGPVAHSSLIDHHIVPSLQDPEGLVTELRALATRIGPEKKLLLATTDHVVSVLARIKHRLEDLYVIPYAEPELIDRLSRKENFADLCAELDIPHPQTVVYDVGERPDLTRAMAALTFPVIAKPSNAEAYAAVTFPGKKKVHSAADAAELRALIDALHGAGYRDKFILQDVIPGDDQGMRLLTCYVEKQGQVKFAAYGRVLLEEHSPETLGIPAAILTGTDHEAVAHATRLLEHVGWRGYANFDMKFDPRTGRTVFFELNPRLGGTSFYITAAGFNTVQLYVDEWVRGQDLSDRPMLEASHEHVFTAIPLRLLQRYVTDPAVRPSFDRAVKAGEVTNPWFYKAERHPRRWAWIAANQANYVRKYREHYPEPKALI</sequence>
<proteinExistence type="predicted"/>
<dbReference type="Proteomes" id="UP000571817">
    <property type="component" value="Unassembled WGS sequence"/>
</dbReference>